<dbReference type="EMBL" id="JALJOV010000196">
    <property type="protein sequence ID" value="KAK9866036.1"/>
    <property type="molecule type" value="Genomic_DNA"/>
</dbReference>
<dbReference type="AlphaFoldDB" id="A0AAW1T8H7"/>
<reference evidence="1 2" key="1">
    <citation type="journal article" date="2024" name="Nat. Commun.">
        <title>Phylogenomics reveals the evolutionary origins of lichenization in chlorophyte algae.</title>
        <authorList>
            <person name="Puginier C."/>
            <person name="Libourel C."/>
            <person name="Otte J."/>
            <person name="Skaloud P."/>
            <person name="Haon M."/>
            <person name="Grisel S."/>
            <person name="Petersen M."/>
            <person name="Berrin J.G."/>
            <person name="Delaux P.M."/>
            <person name="Dal Grande F."/>
            <person name="Keller J."/>
        </authorList>
    </citation>
    <scope>NUCLEOTIDE SEQUENCE [LARGE SCALE GENOMIC DNA]</scope>
    <source>
        <strain evidence="1 2">SAG 2523</strain>
    </source>
</reference>
<name>A0AAW1T8H7_9CHLO</name>
<accession>A0AAW1T8H7</accession>
<evidence type="ECO:0000313" key="2">
    <source>
        <dbReference type="Proteomes" id="UP001485043"/>
    </source>
</evidence>
<sequence length="99" mass="10840">MPELRNTQYFAALYKIACTMLQTVGRPHAPGLAARHAPAWIWPTAATRGYTLVIMSVVDTLQSTHKDPVVIADKAMLEGVDPKEDGISAASWDAWSRTC</sequence>
<keyword evidence="2" id="KW-1185">Reference proteome</keyword>
<protein>
    <submittedName>
        <fullName evidence="1">Uncharacterized protein</fullName>
    </submittedName>
</protein>
<comment type="caution">
    <text evidence="1">The sequence shown here is derived from an EMBL/GenBank/DDBJ whole genome shotgun (WGS) entry which is preliminary data.</text>
</comment>
<dbReference type="Proteomes" id="UP001485043">
    <property type="component" value="Unassembled WGS sequence"/>
</dbReference>
<gene>
    <name evidence="1" type="ORF">WJX84_009698</name>
</gene>
<evidence type="ECO:0000313" key="1">
    <source>
        <dbReference type="EMBL" id="KAK9866036.1"/>
    </source>
</evidence>
<organism evidence="1 2">
    <name type="scientific">Apatococcus fuscideae</name>
    <dbReference type="NCBI Taxonomy" id="2026836"/>
    <lineage>
        <taxon>Eukaryota</taxon>
        <taxon>Viridiplantae</taxon>
        <taxon>Chlorophyta</taxon>
        <taxon>core chlorophytes</taxon>
        <taxon>Trebouxiophyceae</taxon>
        <taxon>Chlorellales</taxon>
        <taxon>Chlorellaceae</taxon>
        <taxon>Apatococcus</taxon>
    </lineage>
</organism>
<proteinExistence type="predicted"/>